<sequence length="157" mass="16169">MALNDKNMPIGAQGVGVYPGVANPTSSSMPTNPMETNFVTDPTSEERGAGAGPNFEGDKNAKRLFKETAGVVEGEPGIIESTNVHPLRPDSNDDDGWAHATVQPGSQNATTNELKSEPGMVGKAASVATGGAKMAYGYATGNEEVKQAGAEAVYGKQ</sequence>
<proteinExistence type="predicted"/>
<feature type="compositionally biased region" description="Polar residues" evidence="1">
    <location>
        <begin position="103"/>
        <end position="113"/>
    </location>
</feature>
<reference evidence="2" key="1">
    <citation type="submission" date="2023-03" db="EMBL/GenBank/DDBJ databases">
        <title>Massive genome expansion in bonnet fungi (Mycena s.s.) driven by repeated elements and novel gene families across ecological guilds.</title>
        <authorList>
            <consortium name="Lawrence Berkeley National Laboratory"/>
            <person name="Harder C.B."/>
            <person name="Miyauchi S."/>
            <person name="Viragh M."/>
            <person name="Kuo A."/>
            <person name="Thoen E."/>
            <person name="Andreopoulos B."/>
            <person name="Lu D."/>
            <person name="Skrede I."/>
            <person name="Drula E."/>
            <person name="Henrissat B."/>
            <person name="Morin E."/>
            <person name="Kohler A."/>
            <person name="Barry K."/>
            <person name="LaButti K."/>
            <person name="Morin E."/>
            <person name="Salamov A."/>
            <person name="Lipzen A."/>
            <person name="Mereny Z."/>
            <person name="Hegedus B."/>
            <person name="Baldrian P."/>
            <person name="Stursova M."/>
            <person name="Weitz H."/>
            <person name="Taylor A."/>
            <person name="Grigoriev I.V."/>
            <person name="Nagy L.G."/>
            <person name="Martin F."/>
            <person name="Kauserud H."/>
        </authorList>
    </citation>
    <scope>NUCLEOTIDE SEQUENCE</scope>
    <source>
        <strain evidence="2">CBHHK067</strain>
    </source>
</reference>
<comment type="caution">
    <text evidence="2">The sequence shown here is derived from an EMBL/GenBank/DDBJ whole genome shotgun (WGS) entry which is preliminary data.</text>
</comment>
<feature type="region of interest" description="Disordered" evidence="1">
    <location>
        <begin position="72"/>
        <end position="120"/>
    </location>
</feature>
<feature type="region of interest" description="Disordered" evidence="1">
    <location>
        <begin position="21"/>
        <end position="60"/>
    </location>
</feature>
<evidence type="ECO:0000313" key="2">
    <source>
        <dbReference type="EMBL" id="KAJ7709984.1"/>
    </source>
</evidence>
<feature type="compositionally biased region" description="Polar residues" evidence="1">
    <location>
        <begin position="23"/>
        <end position="42"/>
    </location>
</feature>
<evidence type="ECO:0000313" key="3">
    <source>
        <dbReference type="Proteomes" id="UP001221757"/>
    </source>
</evidence>
<dbReference type="AlphaFoldDB" id="A0AAD7MCE9"/>
<name>A0AAD7MCE9_MYCRO</name>
<organism evidence="2 3">
    <name type="scientific">Mycena rosella</name>
    <name type="common">Pink bonnet</name>
    <name type="synonym">Agaricus rosellus</name>
    <dbReference type="NCBI Taxonomy" id="1033263"/>
    <lineage>
        <taxon>Eukaryota</taxon>
        <taxon>Fungi</taxon>
        <taxon>Dikarya</taxon>
        <taxon>Basidiomycota</taxon>
        <taxon>Agaricomycotina</taxon>
        <taxon>Agaricomycetes</taxon>
        <taxon>Agaricomycetidae</taxon>
        <taxon>Agaricales</taxon>
        <taxon>Marasmiineae</taxon>
        <taxon>Mycenaceae</taxon>
        <taxon>Mycena</taxon>
    </lineage>
</organism>
<protein>
    <submittedName>
        <fullName evidence="2">Uncharacterized protein</fullName>
    </submittedName>
</protein>
<gene>
    <name evidence="2" type="ORF">B0H17DRAFT_1191112</name>
</gene>
<keyword evidence="3" id="KW-1185">Reference proteome</keyword>
<dbReference type="Proteomes" id="UP001221757">
    <property type="component" value="Unassembled WGS sequence"/>
</dbReference>
<dbReference type="EMBL" id="JARKIE010000002">
    <property type="protein sequence ID" value="KAJ7709984.1"/>
    <property type="molecule type" value="Genomic_DNA"/>
</dbReference>
<evidence type="ECO:0000256" key="1">
    <source>
        <dbReference type="SAM" id="MobiDB-lite"/>
    </source>
</evidence>
<accession>A0AAD7MCE9</accession>